<evidence type="ECO:0000256" key="5">
    <source>
        <dbReference type="ARBA" id="ARBA00022777"/>
    </source>
</evidence>
<dbReference type="InterPro" id="IPR000719">
    <property type="entry name" value="Prot_kinase_dom"/>
</dbReference>
<keyword evidence="6" id="KW-0067">ATP-binding</keyword>
<evidence type="ECO:0000256" key="8">
    <source>
        <dbReference type="ARBA" id="ARBA00038999"/>
    </source>
</evidence>
<comment type="catalytic activity">
    <reaction evidence="9">
        <text>L-seryl-[protein] + ATP = O-phospho-L-seryl-[protein] + ADP + H(+)</text>
        <dbReference type="Rhea" id="RHEA:17989"/>
        <dbReference type="Rhea" id="RHEA-COMP:9863"/>
        <dbReference type="Rhea" id="RHEA-COMP:11604"/>
        <dbReference type="ChEBI" id="CHEBI:15378"/>
        <dbReference type="ChEBI" id="CHEBI:29999"/>
        <dbReference type="ChEBI" id="CHEBI:30616"/>
        <dbReference type="ChEBI" id="CHEBI:83421"/>
        <dbReference type="ChEBI" id="CHEBI:456216"/>
        <dbReference type="EC" id="2.7.12.2"/>
    </reaction>
</comment>
<dbReference type="PROSITE" id="PS00108">
    <property type="entry name" value="PROTEIN_KINASE_ST"/>
    <property type="match status" value="1"/>
</dbReference>
<dbReference type="FunFam" id="3.30.200.20:FF:001149">
    <property type="entry name" value="SAPK/ERK kinase"/>
    <property type="match status" value="1"/>
</dbReference>
<gene>
    <name evidence="13" type="primary">Cnig_chr_X.g24306</name>
    <name evidence="13" type="ORF">B9Z55_024306</name>
</gene>
<dbReference type="GO" id="GO:0051403">
    <property type="term" value="P:stress-activated MAPK cascade"/>
    <property type="evidence" value="ECO:0007669"/>
    <property type="project" value="TreeGrafter"/>
</dbReference>
<dbReference type="Proteomes" id="UP000230233">
    <property type="component" value="Chromosome X"/>
</dbReference>
<proteinExistence type="inferred from homology"/>
<dbReference type="PROSITE" id="PS50011">
    <property type="entry name" value="PROTEIN_KINASE_DOM"/>
    <property type="match status" value="1"/>
</dbReference>
<evidence type="ECO:0000256" key="7">
    <source>
        <dbReference type="ARBA" id="ARBA00038035"/>
    </source>
</evidence>
<evidence type="ECO:0000256" key="6">
    <source>
        <dbReference type="ARBA" id="ARBA00022840"/>
    </source>
</evidence>
<sequence length="394" mass="43713">MNGVYELMCTGSSSFLRVLIGHSSLLNILKYPLQIQMPVVVPRRIARPKLDLPELKEPEIDFLKNGPTGNICLSGVTLPVVADMIYGGTRIGSGEGHAAVYRLVYNGMVIARKDVRVQLTAGGDNADINKMLNKKLREVDVIKGCSPCPFIVHFYGYYVHKSAGIVNIHIFMEELALSASFLKKEILRRKEKIPEFVIGRIVCSVVHALWFLKEKMNIIHRDIKPSNILIDNDGRVKICDFGISGILQDSLAVSAVGCQQYTAPEINAQALIFSPGYSIKSDIWSLGITIFELATLTLPYPADLQEFALTACINSSAPPRLKKGEHSDILVDFVEKLLQFDIDNRPNLTGVQELAFFREHDVPFSCVGTGMGVTDDNEANRPSVGAWLDEVRFY</sequence>
<dbReference type="GO" id="GO:0004708">
    <property type="term" value="F:MAP kinase kinase activity"/>
    <property type="evidence" value="ECO:0007669"/>
    <property type="project" value="UniProtKB-EC"/>
</dbReference>
<organism evidence="13 14">
    <name type="scientific">Caenorhabditis nigoni</name>
    <dbReference type="NCBI Taxonomy" id="1611254"/>
    <lineage>
        <taxon>Eukaryota</taxon>
        <taxon>Metazoa</taxon>
        <taxon>Ecdysozoa</taxon>
        <taxon>Nematoda</taxon>
        <taxon>Chromadorea</taxon>
        <taxon>Rhabditida</taxon>
        <taxon>Rhabditina</taxon>
        <taxon>Rhabditomorpha</taxon>
        <taxon>Rhabditoidea</taxon>
        <taxon>Rhabditidae</taxon>
        <taxon>Peloderinae</taxon>
        <taxon>Caenorhabditis</taxon>
    </lineage>
</organism>
<evidence type="ECO:0000313" key="13">
    <source>
        <dbReference type="EMBL" id="PIC18401.1"/>
    </source>
</evidence>
<comment type="catalytic activity">
    <reaction evidence="10">
        <text>L-threonyl-[protein] + ATP = O-phospho-L-threonyl-[protein] + ADP + H(+)</text>
        <dbReference type="Rhea" id="RHEA:46608"/>
        <dbReference type="Rhea" id="RHEA-COMP:11060"/>
        <dbReference type="Rhea" id="RHEA-COMP:11605"/>
        <dbReference type="ChEBI" id="CHEBI:15378"/>
        <dbReference type="ChEBI" id="CHEBI:30013"/>
        <dbReference type="ChEBI" id="CHEBI:30616"/>
        <dbReference type="ChEBI" id="CHEBI:61977"/>
        <dbReference type="ChEBI" id="CHEBI:456216"/>
        <dbReference type="EC" id="2.7.12.2"/>
    </reaction>
</comment>
<evidence type="ECO:0000256" key="3">
    <source>
        <dbReference type="ARBA" id="ARBA00022679"/>
    </source>
</evidence>
<comment type="similarity">
    <text evidence="7">Belongs to the protein kinase superfamily. STE Ser/Thr protein kinase family. MAP kinase kinase subfamily.</text>
</comment>
<dbReference type="Gene3D" id="3.30.200.20">
    <property type="entry name" value="Phosphorylase Kinase, domain 1"/>
    <property type="match status" value="1"/>
</dbReference>
<dbReference type="FunFam" id="1.10.510.10:FF:000687">
    <property type="entry name" value="MAP kinase kinase MKK1/SSP32"/>
    <property type="match status" value="1"/>
</dbReference>
<dbReference type="PANTHER" id="PTHR48013:SF3">
    <property type="entry name" value="PROTEIN KINASE DOMAIN-CONTAINING PROTEIN"/>
    <property type="match status" value="1"/>
</dbReference>
<dbReference type="GO" id="GO:0005737">
    <property type="term" value="C:cytoplasm"/>
    <property type="evidence" value="ECO:0007669"/>
    <property type="project" value="UniProtKB-SubCell"/>
</dbReference>
<dbReference type="InterPro" id="IPR008271">
    <property type="entry name" value="Ser/Thr_kinase_AS"/>
</dbReference>
<dbReference type="Pfam" id="PF00069">
    <property type="entry name" value="Pkinase"/>
    <property type="match status" value="1"/>
</dbReference>
<evidence type="ECO:0000313" key="14">
    <source>
        <dbReference type="Proteomes" id="UP000230233"/>
    </source>
</evidence>
<reference evidence="14" key="1">
    <citation type="submission" date="2017-10" db="EMBL/GenBank/DDBJ databases">
        <title>Rapid genome shrinkage in a self-fertile nematode reveals novel sperm competition proteins.</title>
        <authorList>
            <person name="Yin D."/>
            <person name="Schwarz E.M."/>
            <person name="Thomas C.G."/>
            <person name="Felde R.L."/>
            <person name="Korf I.F."/>
            <person name="Cutter A.D."/>
            <person name="Schartner C.M."/>
            <person name="Ralston E.J."/>
            <person name="Meyer B.J."/>
            <person name="Haag E.S."/>
        </authorList>
    </citation>
    <scope>NUCLEOTIDE SEQUENCE [LARGE SCALE GENOMIC DNA]</scope>
    <source>
        <strain evidence="14">JU1422</strain>
    </source>
</reference>
<dbReference type="SUPFAM" id="SSF56112">
    <property type="entry name" value="Protein kinase-like (PK-like)"/>
    <property type="match status" value="1"/>
</dbReference>
<dbReference type="EC" id="2.7.12.2" evidence="8"/>
<name>A0A2G5SU61_9PELO</name>
<keyword evidence="5" id="KW-0418">Kinase</keyword>
<keyword evidence="2" id="KW-0963">Cytoplasm</keyword>
<dbReference type="PANTHER" id="PTHR48013">
    <property type="entry name" value="DUAL SPECIFICITY MITOGEN-ACTIVATED PROTEIN KINASE KINASE 5-RELATED"/>
    <property type="match status" value="1"/>
</dbReference>
<protein>
    <recommendedName>
        <fullName evidence="8">mitogen-activated protein kinase kinase</fullName>
        <ecNumber evidence="8">2.7.12.2</ecNumber>
    </recommendedName>
</protein>
<dbReference type="SMART" id="SM00220">
    <property type="entry name" value="S_TKc"/>
    <property type="match status" value="1"/>
</dbReference>
<evidence type="ECO:0000256" key="9">
    <source>
        <dbReference type="ARBA" id="ARBA00049014"/>
    </source>
</evidence>
<evidence type="ECO:0000259" key="12">
    <source>
        <dbReference type="PROSITE" id="PS50011"/>
    </source>
</evidence>
<keyword evidence="4" id="KW-0547">Nucleotide-binding</keyword>
<keyword evidence="3" id="KW-0808">Transferase</keyword>
<keyword evidence="14" id="KW-1185">Reference proteome</keyword>
<accession>A0A2G5SU61</accession>
<feature type="domain" description="Protein kinase" evidence="12">
    <location>
        <begin position="85"/>
        <end position="357"/>
    </location>
</feature>
<dbReference type="GO" id="GO:0005524">
    <property type="term" value="F:ATP binding"/>
    <property type="evidence" value="ECO:0007669"/>
    <property type="project" value="UniProtKB-KW"/>
</dbReference>
<comment type="subcellular location">
    <subcellularLocation>
        <location evidence="1">Cytoplasm</location>
    </subcellularLocation>
</comment>
<dbReference type="InterPro" id="IPR011009">
    <property type="entry name" value="Kinase-like_dom_sf"/>
</dbReference>
<evidence type="ECO:0000256" key="1">
    <source>
        <dbReference type="ARBA" id="ARBA00004496"/>
    </source>
</evidence>
<dbReference type="AlphaFoldDB" id="A0A2G5SU61"/>
<dbReference type="STRING" id="1611254.A0A2G5SU61"/>
<dbReference type="EMBL" id="PDUG01000006">
    <property type="protein sequence ID" value="PIC18401.1"/>
    <property type="molecule type" value="Genomic_DNA"/>
</dbReference>
<evidence type="ECO:0000256" key="10">
    <source>
        <dbReference type="ARBA" id="ARBA00049299"/>
    </source>
</evidence>
<evidence type="ECO:0000256" key="2">
    <source>
        <dbReference type="ARBA" id="ARBA00022490"/>
    </source>
</evidence>
<comment type="catalytic activity">
    <reaction evidence="11">
        <text>L-tyrosyl-[protein] + ATP = O-phospho-L-tyrosyl-[protein] + ADP + H(+)</text>
        <dbReference type="Rhea" id="RHEA:10596"/>
        <dbReference type="Rhea" id="RHEA-COMP:10136"/>
        <dbReference type="Rhea" id="RHEA-COMP:20101"/>
        <dbReference type="ChEBI" id="CHEBI:15378"/>
        <dbReference type="ChEBI" id="CHEBI:30616"/>
        <dbReference type="ChEBI" id="CHEBI:46858"/>
        <dbReference type="ChEBI" id="CHEBI:61978"/>
        <dbReference type="ChEBI" id="CHEBI:456216"/>
        <dbReference type="EC" id="2.7.12.2"/>
    </reaction>
</comment>
<evidence type="ECO:0000256" key="11">
    <source>
        <dbReference type="ARBA" id="ARBA00051693"/>
    </source>
</evidence>
<dbReference type="OrthoDB" id="10252354at2759"/>
<dbReference type="Gene3D" id="1.10.510.10">
    <property type="entry name" value="Transferase(Phosphotransferase) domain 1"/>
    <property type="match status" value="1"/>
</dbReference>
<evidence type="ECO:0000256" key="4">
    <source>
        <dbReference type="ARBA" id="ARBA00022741"/>
    </source>
</evidence>
<comment type="caution">
    <text evidence="13">The sequence shown here is derived from an EMBL/GenBank/DDBJ whole genome shotgun (WGS) entry which is preliminary data.</text>
</comment>